<comment type="caution">
    <text evidence="1">The sequence shown here is derived from an EMBL/GenBank/DDBJ whole genome shotgun (WGS) entry which is preliminary data.</text>
</comment>
<evidence type="ECO:0000313" key="2">
    <source>
        <dbReference type="Proteomes" id="UP000323142"/>
    </source>
</evidence>
<dbReference type="RefSeq" id="WP_149822225.1">
    <property type="nucleotide sequence ID" value="NZ_VUOA01000052.1"/>
</dbReference>
<evidence type="ECO:0000313" key="1">
    <source>
        <dbReference type="EMBL" id="KAA2234116.1"/>
    </source>
</evidence>
<sequence>MTAASHPHPDLDAELCKAGFSLVTDSAKLLGYRRRIGEIIYVKKTQKKSVVVDPRYFSHGEVISGVEGYSYWNSNLSEFQKSPRGGLKPERNGIAFDIPTAGHVINIAHALRGKL</sequence>
<organism evidence="1 2">
    <name type="scientific">Salinarimonas soli</name>
    <dbReference type="NCBI Taxonomy" id="1638099"/>
    <lineage>
        <taxon>Bacteria</taxon>
        <taxon>Pseudomonadati</taxon>
        <taxon>Pseudomonadota</taxon>
        <taxon>Alphaproteobacteria</taxon>
        <taxon>Hyphomicrobiales</taxon>
        <taxon>Salinarimonadaceae</taxon>
        <taxon>Salinarimonas</taxon>
    </lineage>
</organism>
<keyword evidence="2" id="KW-1185">Reference proteome</keyword>
<gene>
    <name evidence="1" type="ORF">F0L46_24400</name>
</gene>
<dbReference type="Proteomes" id="UP000323142">
    <property type="component" value="Unassembled WGS sequence"/>
</dbReference>
<dbReference type="EMBL" id="VUOA01000052">
    <property type="protein sequence ID" value="KAA2234116.1"/>
    <property type="molecule type" value="Genomic_DNA"/>
</dbReference>
<dbReference type="AlphaFoldDB" id="A0A5B2V5E1"/>
<accession>A0A5B2V5E1</accession>
<reference evidence="1 2" key="2">
    <citation type="submission" date="2019-09" db="EMBL/GenBank/DDBJ databases">
        <authorList>
            <person name="Jin C."/>
        </authorList>
    </citation>
    <scope>NUCLEOTIDE SEQUENCE [LARGE SCALE GENOMIC DNA]</scope>
    <source>
        <strain evidence="1 2">BN140002</strain>
    </source>
</reference>
<name>A0A5B2V5E1_9HYPH</name>
<protein>
    <submittedName>
        <fullName evidence="1">Uncharacterized protein</fullName>
    </submittedName>
</protein>
<proteinExistence type="predicted"/>
<reference evidence="1 2" key="1">
    <citation type="submission" date="2019-09" db="EMBL/GenBank/DDBJ databases">
        <title>Salinarimonas rosea gen. nov., sp. nov., a new member of the a-2 subgroup of the Proteobacteria.</title>
        <authorList>
            <person name="Liu J."/>
        </authorList>
    </citation>
    <scope>NUCLEOTIDE SEQUENCE [LARGE SCALE GENOMIC DNA]</scope>
    <source>
        <strain evidence="1 2">BN140002</strain>
    </source>
</reference>